<dbReference type="AlphaFoldDB" id="A0A081NWS5"/>
<evidence type="ECO:0000313" key="2">
    <source>
        <dbReference type="EMBL" id="KEQ22898.1"/>
    </source>
</evidence>
<evidence type="ECO:0000256" key="1">
    <source>
        <dbReference type="SAM" id="Phobius"/>
    </source>
</evidence>
<name>A0A081NWS5_9BACL</name>
<sequence>MWMRIWEQLWEQHRGKTVGVLAGSALGLIYLFFGFWRMLIFILIVYTGYYIGKRLDRNESVFPAEDTWRRLMDKWRLFR</sequence>
<dbReference type="OrthoDB" id="1798631at2"/>
<dbReference type="Pfam" id="PF10031">
    <property type="entry name" value="DUF2273"/>
    <property type="match status" value="1"/>
</dbReference>
<dbReference type="EMBL" id="JNVM01000031">
    <property type="protein sequence ID" value="KEQ22898.1"/>
    <property type="molecule type" value="Genomic_DNA"/>
</dbReference>
<organism evidence="2 3">
    <name type="scientific">Paenibacillus tyrfis</name>
    <dbReference type="NCBI Taxonomy" id="1501230"/>
    <lineage>
        <taxon>Bacteria</taxon>
        <taxon>Bacillati</taxon>
        <taxon>Bacillota</taxon>
        <taxon>Bacilli</taxon>
        <taxon>Bacillales</taxon>
        <taxon>Paenibacillaceae</taxon>
        <taxon>Paenibacillus</taxon>
    </lineage>
</organism>
<keyword evidence="1" id="KW-0472">Membrane</keyword>
<dbReference type="RefSeq" id="WP_036690255.1">
    <property type="nucleotide sequence ID" value="NZ_FYEP01000018.1"/>
</dbReference>
<keyword evidence="3" id="KW-1185">Reference proteome</keyword>
<evidence type="ECO:0008006" key="4">
    <source>
        <dbReference type="Google" id="ProtNLM"/>
    </source>
</evidence>
<feature type="transmembrane region" description="Helical" evidence="1">
    <location>
        <begin position="20"/>
        <end position="49"/>
    </location>
</feature>
<gene>
    <name evidence="2" type="ORF">ET33_21400</name>
</gene>
<dbReference type="InterPro" id="IPR018730">
    <property type="entry name" value="DUF2273"/>
</dbReference>
<dbReference type="eggNOG" id="COG5547">
    <property type="taxonomic scope" value="Bacteria"/>
</dbReference>
<protein>
    <recommendedName>
        <fullName evidence="4">Small integral membrane protein</fullName>
    </recommendedName>
</protein>
<dbReference type="Proteomes" id="UP000028123">
    <property type="component" value="Unassembled WGS sequence"/>
</dbReference>
<proteinExistence type="predicted"/>
<reference evidence="2 3" key="1">
    <citation type="submission" date="2014-06" db="EMBL/GenBank/DDBJ databases">
        <title>Draft genome sequence of Paenibacillus sp. MSt1.</title>
        <authorList>
            <person name="Aw Y.K."/>
            <person name="Ong K.S."/>
            <person name="Gan H.M."/>
            <person name="Lee S.M."/>
        </authorList>
    </citation>
    <scope>NUCLEOTIDE SEQUENCE [LARGE SCALE GENOMIC DNA]</scope>
    <source>
        <strain evidence="2 3">MSt1</strain>
    </source>
</reference>
<comment type="caution">
    <text evidence="2">The sequence shown here is derived from an EMBL/GenBank/DDBJ whole genome shotgun (WGS) entry which is preliminary data.</text>
</comment>
<keyword evidence="1" id="KW-0812">Transmembrane</keyword>
<accession>A0A081NWS5</accession>
<evidence type="ECO:0000313" key="3">
    <source>
        <dbReference type="Proteomes" id="UP000028123"/>
    </source>
</evidence>
<keyword evidence="1" id="KW-1133">Transmembrane helix</keyword>